<dbReference type="Proteomes" id="UP001583177">
    <property type="component" value="Unassembled WGS sequence"/>
</dbReference>
<feature type="active site" description="Proton donor; for dehydratase activity" evidence="6">
    <location>
        <position position="1562"/>
    </location>
</feature>
<evidence type="ECO:0000259" key="9">
    <source>
        <dbReference type="PROSITE" id="PS52004"/>
    </source>
</evidence>
<evidence type="ECO:0000256" key="7">
    <source>
        <dbReference type="SAM" id="MobiDB-lite"/>
    </source>
</evidence>
<feature type="region of interest" description="C-terminal hotdog fold" evidence="6">
    <location>
        <begin position="1506"/>
        <end position="1656"/>
    </location>
</feature>
<dbReference type="PROSITE" id="PS52019">
    <property type="entry name" value="PKS_MFAS_DH"/>
    <property type="match status" value="1"/>
</dbReference>
<feature type="compositionally biased region" description="Low complexity" evidence="7">
    <location>
        <begin position="1799"/>
        <end position="1810"/>
    </location>
</feature>
<dbReference type="SMART" id="SM00825">
    <property type="entry name" value="PKS_KS"/>
    <property type="match status" value="1"/>
</dbReference>
<dbReference type="SMART" id="SM00827">
    <property type="entry name" value="PKS_AT"/>
    <property type="match status" value="1"/>
</dbReference>
<dbReference type="InterPro" id="IPR014031">
    <property type="entry name" value="Ketoacyl_synth_C"/>
</dbReference>
<accession>A0ABR3XYX1</accession>
<keyword evidence="5" id="KW-0012">Acyltransferase</keyword>
<dbReference type="SUPFAM" id="SSF53335">
    <property type="entry name" value="S-adenosyl-L-methionine-dependent methyltransferases"/>
    <property type="match status" value="1"/>
</dbReference>
<feature type="domain" description="Carrier" evidence="8">
    <location>
        <begin position="1715"/>
        <end position="1789"/>
    </location>
</feature>
<dbReference type="Gene3D" id="3.40.50.720">
    <property type="entry name" value="NAD(P)-binding Rossmann-like Domain"/>
    <property type="match status" value="1"/>
</dbReference>
<feature type="domain" description="PKS/mFAS DH" evidence="10">
    <location>
        <begin position="1338"/>
        <end position="1656"/>
    </location>
</feature>
<dbReference type="InterPro" id="IPR006162">
    <property type="entry name" value="Ppantetheine_attach_site"/>
</dbReference>
<dbReference type="InterPro" id="IPR042104">
    <property type="entry name" value="PKS_dehydratase_sf"/>
</dbReference>
<keyword evidence="3" id="KW-0808">Transferase</keyword>
<dbReference type="InterPro" id="IPR014030">
    <property type="entry name" value="Ketoacyl_synth_N"/>
</dbReference>
<dbReference type="Gene3D" id="3.30.70.3290">
    <property type="match status" value="1"/>
</dbReference>
<dbReference type="Pfam" id="PF00698">
    <property type="entry name" value="Acyl_transf_1"/>
    <property type="match status" value="1"/>
</dbReference>
<dbReference type="Pfam" id="PF02801">
    <property type="entry name" value="Ketoacyl-synt_C"/>
    <property type="match status" value="1"/>
</dbReference>
<dbReference type="SUPFAM" id="SSF55048">
    <property type="entry name" value="Probable ACP-binding domain of malonyl-CoA ACP transacylase"/>
    <property type="match status" value="1"/>
</dbReference>
<dbReference type="InterPro" id="IPR016036">
    <property type="entry name" value="Malonyl_transacylase_ACP-bd"/>
</dbReference>
<dbReference type="Pfam" id="PF07993">
    <property type="entry name" value="NAD_binding_4"/>
    <property type="match status" value="1"/>
</dbReference>
<dbReference type="InterPro" id="IPR050444">
    <property type="entry name" value="Polyketide_Synthase"/>
</dbReference>
<dbReference type="Gene3D" id="1.10.1200.10">
    <property type="entry name" value="ACP-like"/>
    <property type="match status" value="1"/>
</dbReference>
<dbReference type="InterPro" id="IPR029063">
    <property type="entry name" value="SAM-dependent_MTases_sf"/>
</dbReference>
<keyword evidence="12" id="KW-1185">Reference proteome</keyword>
<dbReference type="InterPro" id="IPR036291">
    <property type="entry name" value="NAD(P)-bd_dom_sf"/>
</dbReference>
<evidence type="ECO:0000256" key="2">
    <source>
        <dbReference type="ARBA" id="ARBA00022553"/>
    </source>
</evidence>
<dbReference type="InterPro" id="IPR036736">
    <property type="entry name" value="ACP-like_sf"/>
</dbReference>
<dbReference type="Gene3D" id="3.40.366.10">
    <property type="entry name" value="Malonyl-Coenzyme A Acyl Carrier Protein, domain 2"/>
    <property type="match status" value="2"/>
</dbReference>
<reference evidence="11 12" key="1">
    <citation type="journal article" date="2024" name="IMA Fungus">
        <title>IMA Genome - F19 : A genome assembly and annotation guide to empower mycologists, including annotated draft genome sequences of Ceratocystis pirilliformis, Diaporthe australafricana, Fusarium ophioides, Paecilomyces lecythidis, and Sporothrix stenoceras.</title>
        <authorList>
            <person name="Aylward J."/>
            <person name="Wilson A.M."/>
            <person name="Visagie C.M."/>
            <person name="Spraker J."/>
            <person name="Barnes I."/>
            <person name="Buitendag C."/>
            <person name="Ceriani C."/>
            <person name="Del Mar Angel L."/>
            <person name="du Plessis D."/>
            <person name="Fuchs T."/>
            <person name="Gasser K."/>
            <person name="Kramer D."/>
            <person name="Li W."/>
            <person name="Munsamy K."/>
            <person name="Piso A."/>
            <person name="Price J.L."/>
            <person name="Sonnekus B."/>
            <person name="Thomas C."/>
            <person name="van der Nest A."/>
            <person name="van Dijk A."/>
            <person name="van Heerden A."/>
            <person name="van Vuuren N."/>
            <person name="Yilmaz N."/>
            <person name="Duong T.A."/>
            <person name="van der Merwe N.A."/>
            <person name="Wingfield M.J."/>
            <person name="Wingfield B.D."/>
        </authorList>
    </citation>
    <scope>NUCLEOTIDE SEQUENCE [LARGE SCALE GENOMIC DNA]</scope>
    <source>
        <strain evidence="11 12">CMW 18300</strain>
    </source>
</reference>
<evidence type="ECO:0000256" key="1">
    <source>
        <dbReference type="ARBA" id="ARBA00022450"/>
    </source>
</evidence>
<sequence length="2683" mass="292742">MRDRNFPSEAQASMLLFGPQILTYDRQALDSLRRTLSDEVALGWINKTVSDLGTYWDVAVKKIQQLATIPGKKYLADLSEWLGNGLEDSAEYSDLPNTILTPLVVITQLTQYVRYLELRHKDTVNGDAGSVQEVDLHGDYVRSTEGRAPGALGFCTGLLAAQAVASSKNQTELEANGAVAIRLAMLVGAIVDAHETTLRSSGRGSSKSFAVAWRTAEQGQAMRRIVDSLYPETYLSVAYDETRATVTTSERSAAKLVHDLRSSAITVAEVGLRGYFHSTEHREHTEALIELCGDVPELQLPSASDLVLTSYTNTNVGPIRSEGGSLHAIALRAILLQQCNWYDTFATVTSNLDRGQNLGVAFGPDRFIPPSLTRRPGLQVMHFADLNDESAPQSLDSVLDPYAQPSQGHSIEKQPSGISHDDIAVVGMSIKVAGADDVHEFSEMLKTGESQHEEIGPDRMVFDTLWREGDKNPSRKWYGNFIRDIDGFDHKFFKRSPRESSTMDLQQRLFLQAAYQAVEQSGYFTQTGHVDKHVGVYLGACAGDYEHHVGCHPANAFTATGNLKSFVPGKVSHHFGWTGPSMTFDTACSASAVAIHTACRNLLSGECRAALAGGVAMMSNFLWFQNLAGASFLSPTGQCKPFDEAADGYCRAEGIACVFLKKVSDAIADGNPILGCIASTAVYQNQNCTPLFVPNSPSLSQLFRDVIVQAKIEPRDVTLVEAHGTGTPVGDPAEYESIRLALGGPIRPKPLPIGSVKGHIGHTEGASGVISLIKIITMMRENFIPPQASYSKMSHYINVTPSDMMEVSTSLRPWSDGTKIALINNYGASGSNASMIVAQSPFAGKAQSTHQSHGNSFPFWITGFDARSIKAYLSKLAPLLRKELKATTIADLSFNINRQANRTLPNGLMLTADSLADLGDKLSQGSIEAQIAPVKAERPVILCFGGQVSTSVGLNRQLYEGVQLLRRHLDHCDFVIQSLGLPSIFPGIFSREKIVDTVQLQTMLFAMQYSCAKSWIDCGVEVAAVVGHSFGEITALSVSGVLGLKDTIRLVARRAELVRDAWGSDPGVMVAVEGDESQIAELLEESNASYNGEFPAAIACYNGPRSFTLAGSSGAMEAVLQTLSSNRRFAAVKSKKLSVTNAFHSTLVEPLKERLAQVGVDLTFNDPAIAIERATQTSAPSTTLSGLNLTPTSFVPDHMRNPVFFNHAVQRLAKKYPSAVWLEAGSNSTVTVMASRALGPTATSHFQAVNITHTEKGFRGLVDATLSLWKQGVRASFWAHHAVQTGDYEPLTLPPYQFEKSRHWLDFKSPVLAIGQRMPAISATSADGAGDNEGPGIWTFAGYHEDKKGGKGLPRFRINTSSSEYLKFVSGHMIAQTAPICPATLEVDMAIEALFSLHPGWVSDKLQPTVLDMINHAPICMDPSKSVWLEFQPVEGGNGMKWNWKIFSSSTDATSTVRNTETVHVEAQLHFRSPNDISYQNEFARLERQASHTHCAAMLADVDGAADDVLKGRNVYRTFSEIVDYGELYRGVQRVVGTKSECAGLVMTKHTSGTWLDVPLSDSFSQVGGIWVNCMTDHSAADMFIATGCEVSMRSPRPAQDTEYRHPDVWHVLARHHRVSDKVYMTDVFVFDSETGILTEVMLGIQYAKVAKASMSKMLARMTTDEAWIRNKAPATVANKHEPTPAPVAMEVAATTTVDHEEKPQKKKAQTSSRPDITDDVRNLVANVSGIEAHEITLDAEMADFGIDSLMGMELAREVEIVFKCTLNPAELMEATSLRKFVVCISSALYGSAQGGTESGLDGDSSSDNAGDNDDWSEPEQGQDSGTSSPPMGNVTPGKDALGAMGIEVPAVHSGQLNLTPEMILDSFGRVKYGSDADIKSHGLDNIEQSVIAATNRLCAALVVEAFETLGCRLRTASPGEEVERIQYEPQHQRLMDFLYRFLEQDARLIDIDPFSGQLIRTSIASPRKSSETVLQELLQTFPEFVVANKLTFYAGKHLAGVLSGKTDGIRVIFGSTEGRELVQALYCEHTFNRMNYGQMRDTIRNLMDQMDPNSTAPLRILEMGAGTGGTTYVLAPFLASCGRPVEYTFTDLSASMVANARRKFGKLYPFMRFVVHDIEQAPAHDLRGQDIVIASNAIHATHNIVASAKNIREALRPEGFLMMLEMTEVVPFIDVIFGLLEGWWLFDDGRKHAIISEDQWESDLHTAGWGHVDWTDGVLPENGFQKVIIALASGSAQQRLAIEPAPALVGDSAAQQDNVGNKIDPRMAEAESYVSKYSADFTVPARLPLSSPHQIHQSHGAVVLVTGATGSLGSHLVAHLAESPDVETVVCINRTSGKPVLERQGEAFRSRGIELSAAASTKLRVFDTDTTKSLLGLGGADYEWLTQSVSHIIHNAWPMSGTRPIKAFDAQFKALRGLIDLAKDIIASNRGQDQGFRVGFQLISSIGVVGREPLHTGEPRVTEDRVPMRAVLPIGYCEAKWACERILDETLHRYPSHFRPMAVRLGQIAGSRTSGFWNPVEHFAFLIKSAQSLRAFPDFAGVLQWVPVNDVAGMLADLLSLGDSSAAAYPVYHIDNPVGQPWQEMVPVLADALDIPRDRVIPFKDWVKLVRRAPLHTDLENPAARLIEFLDTSFERMSCGGLILDTAKSQEHSQTMAALGPVAADVAHKYVKSWKRMDFLQK</sequence>
<keyword evidence="2" id="KW-0597">Phosphoprotein</keyword>
<proteinExistence type="predicted"/>
<dbReference type="Gene3D" id="3.10.129.110">
    <property type="entry name" value="Polyketide synthase dehydratase"/>
    <property type="match status" value="1"/>
</dbReference>
<dbReference type="PROSITE" id="PS00012">
    <property type="entry name" value="PHOSPHOPANTETHEINE"/>
    <property type="match status" value="1"/>
</dbReference>
<evidence type="ECO:0000256" key="3">
    <source>
        <dbReference type="ARBA" id="ARBA00022679"/>
    </source>
</evidence>
<dbReference type="InterPro" id="IPR020841">
    <property type="entry name" value="PKS_Beta-ketoAc_synthase_dom"/>
</dbReference>
<dbReference type="Pfam" id="PF00109">
    <property type="entry name" value="ketoacyl-synt"/>
    <property type="match status" value="1"/>
</dbReference>
<evidence type="ECO:0000256" key="4">
    <source>
        <dbReference type="ARBA" id="ARBA00023268"/>
    </source>
</evidence>
<feature type="domain" description="Ketosynthase family 3 (KS3)" evidence="9">
    <location>
        <begin position="420"/>
        <end position="839"/>
    </location>
</feature>
<dbReference type="EMBL" id="JAWRVE010000006">
    <property type="protein sequence ID" value="KAL1881213.1"/>
    <property type="molecule type" value="Genomic_DNA"/>
</dbReference>
<evidence type="ECO:0000259" key="10">
    <source>
        <dbReference type="PROSITE" id="PS52019"/>
    </source>
</evidence>
<feature type="region of interest" description="N-terminal hotdog fold" evidence="6">
    <location>
        <begin position="1338"/>
        <end position="1476"/>
    </location>
</feature>
<dbReference type="InterPro" id="IPR032088">
    <property type="entry name" value="SAT"/>
</dbReference>
<name>A0ABR3XYX1_9PEZI</name>
<dbReference type="InterPro" id="IPR014043">
    <property type="entry name" value="Acyl_transferase_dom"/>
</dbReference>
<dbReference type="CDD" id="cd02440">
    <property type="entry name" value="AdoMet_MTases"/>
    <property type="match status" value="1"/>
</dbReference>
<dbReference type="InterPro" id="IPR013217">
    <property type="entry name" value="Methyltransf_12"/>
</dbReference>
<dbReference type="PANTHER" id="PTHR45681">
    <property type="entry name" value="POLYKETIDE SYNTHASE 44-RELATED"/>
    <property type="match status" value="1"/>
</dbReference>
<dbReference type="InterPro" id="IPR020806">
    <property type="entry name" value="PKS_PP-bd"/>
</dbReference>
<evidence type="ECO:0000313" key="12">
    <source>
        <dbReference type="Proteomes" id="UP001583177"/>
    </source>
</evidence>
<dbReference type="PROSITE" id="PS52004">
    <property type="entry name" value="KS3_2"/>
    <property type="match status" value="1"/>
</dbReference>
<keyword evidence="1" id="KW-0596">Phosphopantetheine</keyword>
<dbReference type="PROSITE" id="PS00606">
    <property type="entry name" value="KS3_1"/>
    <property type="match status" value="1"/>
</dbReference>
<dbReference type="InterPro" id="IPR041068">
    <property type="entry name" value="HTH_51"/>
</dbReference>
<feature type="region of interest" description="Disordered" evidence="7">
    <location>
        <begin position="1796"/>
        <end position="1840"/>
    </location>
</feature>
<dbReference type="Gene3D" id="3.40.50.150">
    <property type="entry name" value="Vaccinia Virus protein VP39"/>
    <property type="match status" value="1"/>
</dbReference>
<dbReference type="SUPFAM" id="SSF52151">
    <property type="entry name" value="FabD/lysophospholipase-like"/>
    <property type="match status" value="1"/>
</dbReference>
<dbReference type="Pfam" id="PF18558">
    <property type="entry name" value="HTH_51"/>
    <property type="match status" value="1"/>
</dbReference>
<feature type="active site" description="Proton acceptor; for dehydratase activity" evidence="6">
    <location>
        <position position="1372"/>
    </location>
</feature>
<dbReference type="InterPro" id="IPR013120">
    <property type="entry name" value="FAR_NAD-bd"/>
</dbReference>
<evidence type="ECO:0000256" key="6">
    <source>
        <dbReference type="PROSITE-ProRule" id="PRU01363"/>
    </source>
</evidence>
<dbReference type="InterPro" id="IPR049900">
    <property type="entry name" value="PKS_mFAS_DH"/>
</dbReference>
<dbReference type="SUPFAM" id="SSF47336">
    <property type="entry name" value="ACP-like"/>
    <property type="match status" value="1"/>
</dbReference>
<dbReference type="SMART" id="SM00823">
    <property type="entry name" value="PKS_PP"/>
    <property type="match status" value="1"/>
</dbReference>
<dbReference type="SUPFAM" id="SSF51735">
    <property type="entry name" value="NAD(P)-binding Rossmann-fold domains"/>
    <property type="match status" value="1"/>
</dbReference>
<dbReference type="InterPro" id="IPR018201">
    <property type="entry name" value="Ketoacyl_synth_AS"/>
</dbReference>
<dbReference type="Pfam" id="PF16073">
    <property type="entry name" value="SAT"/>
    <property type="match status" value="1"/>
</dbReference>
<dbReference type="CDD" id="cd00833">
    <property type="entry name" value="PKS"/>
    <property type="match status" value="1"/>
</dbReference>
<dbReference type="PROSITE" id="PS50075">
    <property type="entry name" value="CARRIER"/>
    <property type="match status" value="1"/>
</dbReference>
<keyword evidence="4" id="KW-0511">Multifunctional enzyme</keyword>
<feature type="compositionally biased region" description="Polar residues" evidence="7">
    <location>
        <begin position="1820"/>
        <end position="1831"/>
    </location>
</feature>
<dbReference type="InterPro" id="IPR016035">
    <property type="entry name" value="Acyl_Trfase/lysoPLipase"/>
</dbReference>
<feature type="region of interest" description="Disordered" evidence="7">
    <location>
        <begin position="1696"/>
        <end position="1718"/>
    </location>
</feature>
<dbReference type="PANTHER" id="PTHR45681:SF6">
    <property type="entry name" value="POLYKETIDE SYNTHASE 37"/>
    <property type="match status" value="1"/>
</dbReference>
<evidence type="ECO:0000259" key="8">
    <source>
        <dbReference type="PROSITE" id="PS50075"/>
    </source>
</evidence>
<dbReference type="InterPro" id="IPR016039">
    <property type="entry name" value="Thiolase-like"/>
</dbReference>
<dbReference type="SUPFAM" id="SSF53901">
    <property type="entry name" value="Thiolase-like"/>
    <property type="match status" value="1"/>
</dbReference>
<evidence type="ECO:0000256" key="5">
    <source>
        <dbReference type="ARBA" id="ARBA00023315"/>
    </source>
</evidence>
<protein>
    <submittedName>
        <fullName evidence="11">Type I Iterative PKS</fullName>
    </submittedName>
</protein>
<evidence type="ECO:0000313" key="11">
    <source>
        <dbReference type="EMBL" id="KAL1881213.1"/>
    </source>
</evidence>
<dbReference type="InterPro" id="IPR009081">
    <property type="entry name" value="PP-bd_ACP"/>
</dbReference>
<dbReference type="InterPro" id="IPR001227">
    <property type="entry name" value="Ac_transferase_dom_sf"/>
</dbReference>
<dbReference type="Pfam" id="PF00550">
    <property type="entry name" value="PP-binding"/>
    <property type="match status" value="1"/>
</dbReference>
<organism evidence="11 12">
    <name type="scientific">Diaporthe australafricana</name>
    <dbReference type="NCBI Taxonomy" id="127596"/>
    <lineage>
        <taxon>Eukaryota</taxon>
        <taxon>Fungi</taxon>
        <taxon>Dikarya</taxon>
        <taxon>Ascomycota</taxon>
        <taxon>Pezizomycotina</taxon>
        <taxon>Sordariomycetes</taxon>
        <taxon>Sordariomycetidae</taxon>
        <taxon>Diaporthales</taxon>
        <taxon>Diaporthaceae</taxon>
        <taxon>Diaporthe</taxon>
    </lineage>
</organism>
<dbReference type="Pfam" id="PF08242">
    <property type="entry name" value="Methyltransf_12"/>
    <property type="match status" value="1"/>
</dbReference>
<gene>
    <name evidence="11" type="ORF">Daus18300_001064</name>
</gene>
<comment type="caution">
    <text evidence="11">The sequence shown here is derived from an EMBL/GenBank/DDBJ whole genome shotgun (WGS) entry which is preliminary data.</text>
</comment>
<dbReference type="Gene3D" id="3.40.47.10">
    <property type="match status" value="1"/>
</dbReference>